<protein>
    <submittedName>
        <fullName evidence="3">Uncharacterized protein</fullName>
    </submittedName>
</protein>
<name>A0ABR1D2K9_NECAM</name>
<evidence type="ECO:0000256" key="2">
    <source>
        <dbReference type="SAM" id="SignalP"/>
    </source>
</evidence>
<sequence>MFVFLLKIFSLLLMINTGESLPFGDNLPFCPTQFRWRDRLNLLVEIFKAAGAEFKVLLIAKLYRCDLEFKARDCFRSYGCPKGNNITILISGSSNTKYWDYWGAYYFFQEVAKSWSRELNEMDLRKRHIGCFFEPGNKECTRRGTTRASEGDESNKKHSRYGASSGTFVAF</sequence>
<keyword evidence="2" id="KW-0732">Signal</keyword>
<feature type="region of interest" description="Disordered" evidence="1">
    <location>
        <begin position="142"/>
        <end position="171"/>
    </location>
</feature>
<dbReference type="Pfam" id="PF17641">
    <property type="entry name" value="ASPRs"/>
    <property type="match status" value="1"/>
</dbReference>
<feature type="signal peptide" evidence="2">
    <location>
        <begin position="1"/>
        <end position="20"/>
    </location>
</feature>
<feature type="chain" id="PRO_5045161746" evidence="2">
    <location>
        <begin position="21"/>
        <end position="171"/>
    </location>
</feature>
<accession>A0ABR1D2K9</accession>
<proteinExistence type="predicted"/>
<comment type="caution">
    <text evidence="3">The sequence shown here is derived from an EMBL/GenBank/DDBJ whole genome shotgun (WGS) entry which is preliminary data.</text>
</comment>
<feature type="compositionally biased region" description="Polar residues" evidence="1">
    <location>
        <begin position="162"/>
        <end position="171"/>
    </location>
</feature>
<keyword evidence="4" id="KW-1185">Reference proteome</keyword>
<dbReference type="Proteomes" id="UP001303046">
    <property type="component" value="Unassembled WGS sequence"/>
</dbReference>
<evidence type="ECO:0000256" key="1">
    <source>
        <dbReference type="SAM" id="MobiDB-lite"/>
    </source>
</evidence>
<evidence type="ECO:0000313" key="3">
    <source>
        <dbReference type="EMBL" id="KAK6744797.1"/>
    </source>
</evidence>
<organism evidence="3 4">
    <name type="scientific">Necator americanus</name>
    <name type="common">Human hookworm</name>
    <dbReference type="NCBI Taxonomy" id="51031"/>
    <lineage>
        <taxon>Eukaryota</taxon>
        <taxon>Metazoa</taxon>
        <taxon>Ecdysozoa</taxon>
        <taxon>Nematoda</taxon>
        <taxon>Chromadorea</taxon>
        <taxon>Rhabditida</taxon>
        <taxon>Rhabditina</taxon>
        <taxon>Rhabditomorpha</taxon>
        <taxon>Strongyloidea</taxon>
        <taxon>Ancylostomatidae</taxon>
        <taxon>Bunostominae</taxon>
        <taxon>Necator</taxon>
    </lineage>
</organism>
<gene>
    <name evidence="3" type="primary">Necator_chrIII.g12253</name>
    <name evidence="3" type="ORF">RB195_011487</name>
</gene>
<dbReference type="InterPro" id="IPR035109">
    <property type="entry name" value="ASPR"/>
</dbReference>
<dbReference type="EMBL" id="JAVFWL010000003">
    <property type="protein sequence ID" value="KAK6744797.1"/>
    <property type="molecule type" value="Genomic_DNA"/>
</dbReference>
<reference evidence="3 4" key="1">
    <citation type="submission" date="2023-08" db="EMBL/GenBank/DDBJ databases">
        <title>A Necator americanus chromosomal reference genome.</title>
        <authorList>
            <person name="Ilik V."/>
            <person name="Petrzelkova K.J."/>
            <person name="Pardy F."/>
            <person name="Fuh T."/>
            <person name="Niatou-Singa F.S."/>
            <person name="Gouil Q."/>
            <person name="Baker L."/>
            <person name="Ritchie M.E."/>
            <person name="Jex A.R."/>
            <person name="Gazzola D."/>
            <person name="Li H."/>
            <person name="Toshio Fujiwara R."/>
            <person name="Zhan B."/>
            <person name="Aroian R.V."/>
            <person name="Pafco B."/>
            <person name="Schwarz E.M."/>
        </authorList>
    </citation>
    <scope>NUCLEOTIDE SEQUENCE [LARGE SCALE GENOMIC DNA]</scope>
    <source>
        <strain evidence="3 4">Aroian</strain>
        <tissue evidence="3">Whole animal</tissue>
    </source>
</reference>
<evidence type="ECO:0000313" key="4">
    <source>
        <dbReference type="Proteomes" id="UP001303046"/>
    </source>
</evidence>